<dbReference type="GO" id="GO:0005886">
    <property type="term" value="C:plasma membrane"/>
    <property type="evidence" value="ECO:0007669"/>
    <property type="project" value="UniProtKB-SubCell"/>
</dbReference>
<name>Q6AS51_DESPS</name>
<dbReference type="InterPro" id="IPR051907">
    <property type="entry name" value="DoxX-like_oxidoreductase"/>
</dbReference>
<evidence type="ECO:0000256" key="3">
    <source>
        <dbReference type="ARBA" id="ARBA00022475"/>
    </source>
</evidence>
<proteinExistence type="inferred from homology"/>
<feature type="transmembrane region" description="Helical" evidence="7">
    <location>
        <begin position="93"/>
        <end position="114"/>
    </location>
</feature>
<evidence type="ECO:0000256" key="7">
    <source>
        <dbReference type="SAM" id="Phobius"/>
    </source>
</evidence>
<feature type="transmembrane region" description="Helical" evidence="7">
    <location>
        <begin position="66"/>
        <end position="86"/>
    </location>
</feature>
<dbReference type="AlphaFoldDB" id="Q6AS51"/>
<feature type="transmembrane region" description="Helical" evidence="7">
    <location>
        <begin position="126"/>
        <end position="145"/>
    </location>
</feature>
<keyword evidence="4 7" id="KW-0812">Transmembrane</keyword>
<dbReference type="InterPro" id="IPR032808">
    <property type="entry name" value="DoxX"/>
</dbReference>
<gene>
    <name evidence="8" type="ordered locus">DP0095</name>
</gene>
<dbReference type="eggNOG" id="COG2259">
    <property type="taxonomic scope" value="Bacteria"/>
</dbReference>
<keyword evidence="6 7" id="KW-0472">Membrane</keyword>
<dbReference type="Pfam" id="PF07681">
    <property type="entry name" value="DoxX"/>
    <property type="match status" value="1"/>
</dbReference>
<keyword evidence="3" id="KW-1003">Cell membrane</keyword>
<sequence>MVLMIIPFQLRGADMVKQVYCDACGKLLLRLNLGGLLLVHGLSKVLNPDSLDFIGRSLVAVDLPAVLAYGVYLGEVIAPIMIILGYRARLGAFIVTVQMAVAVGLVHMDDFLAFTPHGGWYLELQAFYLFGALAIVFLGSGKLALRGD</sequence>
<reference evidence="9" key="1">
    <citation type="journal article" date="2004" name="Environ. Microbiol.">
        <title>The genome of Desulfotalea psychrophila, a sulfate-reducing bacterium from permanently cold Arctic sediments.</title>
        <authorList>
            <person name="Rabus R."/>
            <person name="Ruepp A."/>
            <person name="Frickey T."/>
            <person name="Rattei T."/>
            <person name="Fartmann B."/>
            <person name="Stark M."/>
            <person name="Bauer M."/>
            <person name="Zibat A."/>
            <person name="Lombardot T."/>
            <person name="Becker I."/>
            <person name="Amann J."/>
            <person name="Gellner K."/>
            <person name="Teeling H."/>
            <person name="Leuschner W.D."/>
            <person name="Gloeckner F.-O."/>
            <person name="Lupas A.N."/>
            <person name="Amann R."/>
            <person name="Klenk H.-P."/>
        </authorList>
    </citation>
    <scope>NUCLEOTIDE SEQUENCE [LARGE SCALE GENOMIC DNA]</scope>
    <source>
        <strain evidence="9">DSM 12343 / LSv54</strain>
    </source>
</reference>
<dbReference type="Proteomes" id="UP000000602">
    <property type="component" value="Chromosome"/>
</dbReference>
<evidence type="ECO:0000256" key="5">
    <source>
        <dbReference type="ARBA" id="ARBA00022989"/>
    </source>
</evidence>
<accession>Q6AS51</accession>
<evidence type="ECO:0000313" key="9">
    <source>
        <dbReference type="Proteomes" id="UP000000602"/>
    </source>
</evidence>
<protein>
    <submittedName>
        <fullName evidence="8">Conserved hypothetical membrane protein</fullName>
    </submittedName>
</protein>
<keyword evidence="9" id="KW-1185">Reference proteome</keyword>
<keyword evidence="5 7" id="KW-1133">Transmembrane helix</keyword>
<comment type="subcellular location">
    <subcellularLocation>
        <location evidence="1">Cell membrane</location>
        <topology evidence="1">Multi-pass membrane protein</topology>
    </subcellularLocation>
</comment>
<dbReference type="PANTHER" id="PTHR33452:SF1">
    <property type="entry name" value="INNER MEMBRANE PROTEIN YPHA-RELATED"/>
    <property type="match status" value="1"/>
</dbReference>
<evidence type="ECO:0000256" key="6">
    <source>
        <dbReference type="ARBA" id="ARBA00023136"/>
    </source>
</evidence>
<dbReference type="KEGG" id="dps:DP0095"/>
<comment type="similarity">
    <text evidence="2">Belongs to the DoxX family.</text>
</comment>
<evidence type="ECO:0000256" key="2">
    <source>
        <dbReference type="ARBA" id="ARBA00006679"/>
    </source>
</evidence>
<evidence type="ECO:0000256" key="4">
    <source>
        <dbReference type="ARBA" id="ARBA00022692"/>
    </source>
</evidence>
<dbReference type="STRING" id="177439.DP0095"/>
<dbReference type="EMBL" id="CR522870">
    <property type="protein sequence ID" value="CAG34824.1"/>
    <property type="molecule type" value="Genomic_DNA"/>
</dbReference>
<dbReference type="PANTHER" id="PTHR33452">
    <property type="entry name" value="OXIDOREDUCTASE CATD-RELATED"/>
    <property type="match status" value="1"/>
</dbReference>
<evidence type="ECO:0000256" key="1">
    <source>
        <dbReference type="ARBA" id="ARBA00004651"/>
    </source>
</evidence>
<dbReference type="HOGENOM" id="CLU_058421_6_3_7"/>
<organism evidence="8 9">
    <name type="scientific">Desulfotalea psychrophila (strain LSv54 / DSM 12343)</name>
    <dbReference type="NCBI Taxonomy" id="177439"/>
    <lineage>
        <taxon>Bacteria</taxon>
        <taxon>Pseudomonadati</taxon>
        <taxon>Thermodesulfobacteriota</taxon>
        <taxon>Desulfobulbia</taxon>
        <taxon>Desulfobulbales</taxon>
        <taxon>Desulfocapsaceae</taxon>
        <taxon>Desulfotalea</taxon>
    </lineage>
</organism>
<evidence type="ECO:0000313" key="8">
    <source>
        <dbReference type="EMBL" id="CAG34824.1"/>
    </source>
</evidence>